<sequence length="95" mass="10571">MTIDLLPYIVSVTMLLSSTVTTKGQVLIPALIRSKLNIKPFDRVIFNVYGSKLLAEKAASTEDMFGIVKTKRVLTDRQLETAIKKATEESLSQQL</sequence>
<organism evidence="2 3">
    <name type="scientific">Candidatus Amesbacteria bacterium GW2011_GWC2_45_19</name>
    <dbReference type="NCBI Taxonomy" id="1618366"/>
    <lineage>
        <taxon>Bacteria</taxon>
        <taxon>Candidatus Amesiibacteriota</taxon>
    </lineage>
</organism>
<feature type="domain" description="SpoVT-AbrB" evidence="1">
    <location>
        <begin position="18"/>
        <end position="63"/>
    </location>
</feature>
<dbReference type="SMART" id="SM00966">
    <property type="entry name" value="SpoVT_AbrB"/>
    <property type="match status" value="1"/>
</dbReference>
<dbReference type="SUPFAM" id="SSF89447">
    <property type="entry name" value="AbrB/MazE/MraZ-like"/>
    <property type="match status" value="1"/>
</dbReference>
<dbReference type="InterPro" id="IPR007159">
    <property type="entry name" value="SpoVT-AbrB_dom"/>
</dbReference>
<evidence type="ECO:0000259" key="1">
    <source>
        <dbReference type="SMART" id="SM00966"/>
    </source>
</evidence>
<evidence type="ECO:0000313" key="2">
    <source>
        <dbReference type="EMBL" id="KKU02628.1"/>
    </source>
</evidence>
<accession>A0A0G1PB83</accession>
<dbReference type="GO" id="GO:0003677">
    <property type="term" value="F:DNA binding"/>
    <property type="evidence" value="ECO:0007669"/>
    <property type="project" value="InterPro"/>
</dbReference>
<dbReference type="EMBL" id="LCKS01000010">
    <property type="protein sequence ID" value="KKU02628.1"/>
    <property type="molecule type" value="Genomic_DNA"/>
</dbReference>
<proteinExistence type="predicted"/>
<dbReference type="AlphaFoldDB" id="A0A0G1PB83"/>
<dbReference type="InterPro" id="IPR037914">
    <property type="entry name" value="SpoVT-AbrB_sf"/>
</dbReference>
<dbReference type="Proteomes" id="UP000034264">
    <property type="component" value="Unassembled WGS sequence"/>
</dbReference>
<comment type="caution">
    <text evidence="2">The sequence shown here is derived from an EMBL/GenBank/DDBJ whole genome shotgun (WGS) entry which is preliminary data.</text>
</comment>
<gene>
    <name evidence="2" type="ORF">UX05_C0010G0020</name>
</gene>
<dbReference type="Gene3D" id="2.10.260.10">
    <property type="match status" value="1"/>
</dbReference>
<evidence type="ECO:0000313" key="3">
    <source>
        <dbReference type="Proteomes" id="UP000034264"/>
    </source>
</evidence>
<reference evidence="2 3" key="1">
    <citation type="journal article" date="2015" name="Nature">
        <title>rRNA introns, odd ribosomes, and small enigmatic genomes across a large radiation of phyla.</title>
        <authorList>
            <person name="Brown C.T."/>
            <person name="Hug L.A."/>
            <person name="Thomas B.C."/>
            <person name="Sharon I."/>
            <person name="Castelle C.J."/>
            <person name="Singh A."/>
            <person name="Wilkins M.J."/>
            <person name="Williams K.H."/>
            <person name="Banfield J.F."/>
        </authorList>
    </citation>
    <scope>NUCLEOTIDE SEQUENCE [LARGE SCALE GENOMIC DNA]</scope>
</reference>
<name>A0A0G1PB83_9BACT</name>
<protein>
    <recommendedName>
        <fullName evidence="1">SpoVT-AbrB domain-containing protein</fullName>
    </recommendedName>
</protein>
<dbReference type="NCBIfam" id="TIGR01439">
    <property type="entry name" value="lp_hng_hel_AbrB"/>
    <property type="match status" value="1"/>
</dbReference>